<dbReference type="PROSITE" id="PS51257">
    <property type="entry name" value="PROKAR_LIPOPROTEIN"/>
    <property type="match status" value="1"/>
</dbReference>
<feature type="chain" id="PRO_5009478243" evidence="2">
    <location>
        <begin position="21"/>
        <end position="362"/>
    </location>
</feature>
<dbReference type="PANTHER" id="PTHR30535:SF34">
    <property type="entry name" value="MOLYBDATE-BINDING PROTEIN MOLA"/>
    <property type="match status" value="1"/>
</dbReference>
<dbReference type="SUPFAM" id="SSF53807">
    <property type="entry name" value="Helical backbone' metal receptor"/>
    <property type="match status" value="1"/>
</dbReference>
<feature type="domain" description="Fe/B12 periplasmic-binding" evidence="3">
    <location>
        <begin position="56"/>
        <end position="325"/>
    </location>
</feature>
<dbReference type="InterPro" id="IPR002491">
    <property type="entry name" value="ABC_transptr_periplasmic_BD"/>
</dbReference>
<dbReference type="OrthoDB" id="9787830at2"/>
<dbReference type="InterPro" id="IPR050902">
    <property type="entry name" value="ABC_Transporter_SBP"/>
</dbReference>
<organism evidence="4 5">
    <name type="scientific">Acetobacterium wieringae</name>
    <dbReference type="NCBI Taxonomy" id="52694"/>
    <lineage>
        <taxon>Bacteria</taxon>
        <taxon>Bacillati</taxon>
        <taxon>Bacillota</taxon>
        <taxon>Clostridia</taxon>
        <taxon>Eubacteriales</taxon>
        <taxon>Eubacteriaceae</taxon>
        <taxon>Acetobacterium</taxon>
    </lineage>
</organism>
<dbReference type="Pfam" id="PF01497">
    <property type="entry name" value="Peripla_BP_2"/>
    <property type="match status" value="1"/>
</dbReference>
<proteinExistence type="inferred from homology"/>
<keyword evidence="2" id="KW-0732">Signal</keyword>
<dbReference type="RefSeq" id="WP_070372447.1">
    <property type="nucleotide sequence ID" value="NZ_LKEU01000042.1"/>
</dbReference>
<feature type="signal peptide" evidence="2">
    <location>
        <begin position="1"/>
        <end position="20"/>
    </location>
</feature>
<comment type="similarity">
    <text evidence="1">Belongs to the bacterial solute-binding protein 8 family.</text>
</comment>
<dbReference type="AlphaFoldDB" id="A0A1F2PEB3"/>
<sequence>MKKRVLLVICIGLIMCIAMAGCGSQTKESESKTPEKRTAVVDQGGNEVQLPETITKVAITPIPWASAMWTIDGGSERIVSINPSAMAQYKASFMPTLDPAFAAISTAEITKDFAINVEALMNLKPEIAFIWNDQTAEAEQLKAVGITPVMLNYAENLDDLKKDLLLVGQVLGKEEAAEKLTAYHTEVENYFIDKKAKLDTVTKKKVLYLQNSKLSVAGAKNINNYLLQLTGGVNVASGLDKKWSEVNMEQIMEWNPEIIYLSNFDETMPEDLYQNKIEGQDWSNIDAVKNHRVYKTPVGILRYDAPCVETPLMLKWMGSIQQPELFKDYDLRKDLKAFYKEFFSYDLTDENIDTILKVDANN</sequence>
<dbReference type="Gene3D" id="3.40.50.1980">
    <property type="entry name" value="Nitrogenase molybdenum iron protein domain"/>
    <property type="match status" value="2"/>
</dbReference>
<dbReference type="GO" id="GO:0071281">
    <property type="term" value="P:cellular response to iron ion"/>
    <property type="evidence" value="ECO:0007669"/>
    <property type="project" value="TreeGrafter"/>
</dbReference>
<gene>
    <name evidence="4" type="primary">isdE</name>
    <name evidence="4" type="ORF">ACWI_31910</name>
</gene>
<reference evidence="4 5" key="1">
    <citation type="submission" date="2015-09" db="EMBL/GenBank/DDBJ databases">
        <title>Genome sequence of Acetobacterium wieringae DSM 1911.</title>
        <authorList>
            <person name="Poehlein A."/>
            <person name="Bengelsdorf F.R."/>
            <person name="Schiel-Bengelsdorf B."/>
            <person name="Duerre P."/>
            <person name="Daniel R."/>
        </authorList>
    </citation>
    <scope>NUCLEOTIDE SEQUENCE [LARGE SCALE GENOMIC DNA]</scope>
    <source>
        <strain evidence="4 5">DSM 1911</strain>
    </source>
</reference>
<dbReference type="EMBL" id="LKEU01000042">
    <property type="protein sequence ID" value="OFV69334.1"/>
    <property type="molecule type" value="Genomic_DNA"/>
</dbReference>
<dbReference type="PANTHER" id="PTHR30535">
    <property type="entry name" value="VITAMIN B12-BINDING PROTEIN"/>
    <property type="match status" value="1"/>
</dbReference>
<name>A0A1F2PEB3_9FIRM</name>
<evidence type="ECO:0000256" key="2">
    <source>
        <dbReference type="SAM" id="SignalP"/>
    </source>
</evidence>
<dbReference type="Gene3D" id="1.20.58.2180">
    <property type="match status" value="1"/>
</dbReference>
<protein>
    <submittedName>
        <fullName evidence="4">High-affinity heme uptake system protein IsdE</fullName>
    </submittedName>
</protein>
<evidence type="ECO:0000313" key="4">
    <source>
        <dbReference type="EMBL" id="OFV69334.1"/>
    </source>
</evidence>
<dbReference type="PROSITE" id="PS50983">
    <property type="entry name" value="FE_B12_PBP"/>
    <property type="match status" value="1"/>
</dbReference>
<dbReference type="Proteomes" id="UP000176244">
    <property type="component" value="Unassembled WGS sequence"/>
</dbReference>
<accession>A0A1F2PEB3</accession>
<evidence type="ECO:0000256" key="1">
    <source>
        <dbReference type="ARBA" id="ARBA00008814"/>
    </source>
</evidence>
<dbReference type="STRING" id="52694.ACWI_31910"/>
<evidence type="ECO:0000259" key="3">
    <source>
        <dbReference type="PROSITE" id="PS50983"/>
    </source>
</evidence>
<comment type="caution">
    <text evidence="4">The sequence shown here is derived from an EMBL/GenBank/DDBJ whole genome shotgun (WGS) entry which is preliminary data.</text>
</comment>
<evidence type="ECO:0000313" key="5">
    <source>
        <dbReference type="Proteomes" id="UP000176244"/>
    </source>
</evidence>